<organism evidence="2 3">
    <name type="scientific">Cylicocyclus nassatus</name>
    <name type="common">Nematode worm</name>
    <dbReference type="NCBI Taxonomy" id="53992"/>
    <lineage>
        <taxon>Eukaryota</taxon>
        <taxon>Metazoa</taxon>
        <taxon>Ecdysozoa</taxon>
        <taxon>Nematoda</taxon>
        <taxon>Chromadorea</taxon>
        <taxon>Rhabditida</taxon>
        <taxon>Rhabditina</taxon>
        <taxon>Rhabditomorpha</taxon>
        <taxon>Strongyloidea</taxon>
        <taxon>Strongylidae</taxon>
        <taxon>Cylicocyclus</taxon>
    </lineage>
</organism>
<feature type="transmembrane region" description="Helical" evidence="1">
    <location>
        <begin position="169"/>
        <end position="202"/>
    </location>
</feature>
<evidence type="ECO:0000313" key="3">
    <source>
        <dbReference type="Proteomes" id="UP001176961"/>
    </source>
</evidence>
<keyword evidence="3" id="KW-1185">Reference proteome</keyword>
<dbReference type="Proteomes" id="UP001176961">
    <property type="component" value="Unassembled WGS sequence"/>
</dbReference>
<protein>
    <submittedName>
        <fullName evidence="2">Uncharacterized protein</fullName>
    </submittedName>
</protein>
<dbReference type="EMBL" id="CATQJL010000223">
    <property type="protein sequence ID" value="CAJ0599206.1"/>
    <property type="molecule type" value="Genomic_DNA"/>
</dbReference>
<dbReference type="AlphaFoldDB" id="A0AA36GVM7"/>
<comment type="caution">
    <text evidence="2">The sequence shown here is derived from an EMBL/GenBank/DDBJ whole genome shotgun (WGS) entry which is preliminary data.</text>
</comment>
<sequence length="215" mass="24628">MSNASEAPSFDVEAANESQRQDSPLLCMRLREEFRKVTTPTDMRKFIRKKFFEAVLKSRAVAYILALLSIIPIAMLTIGVLNRKRCLVNSKIPDWLIVAGVVGLVRNFIFVMFKLAKSRIFNNSLNVAYIVVLSIFSITWCFIGIVWVYSAYARVTYHSSSGNSYCDKLTFLFSFIYLTFAISLIALICICLCWYCCCPLLCFRSKNRTIRAQEQ</sequence>
<dbReference type="InterPro" id="IPR040350">
    <property type="entry name" value="TMEM272"/>
</dbReference>
<reference evidence="2" key="1">
    <citation type="submission" date="2023-07" db="EMBL/GenBank/DDBJ databases">
        <authorList>
            <consortium name="CYATHOMIX"/>
        </authorList>
    </citation>
    <scope>NUCLEOTIDE SEQUENCE</scope>
    <source>
        <strain evidence="2">N/A</strain>
    </source>
</reference>
<feature type="non-terminal residue" evidence="2">
    <location>
        <position position="1"/>
    </location>
</feature>
<feature type="transmembrane region" description="Helical" evidence="1">
    <location>
        <begin position="60"/>
        <end position="83"/>
    </location>
</feature>
<feature type="transmembrane region" description="Helical" evidence="1">
    <location>
        <begin position="95"/>
        <end position="115"/>
    </location>
</feature>
<accession>A0AA36GVM7</accession>
<feature type="transmembrane region" description="Helical" evidence="1">
    <location>
        <begin position="127"/>
        <end position="149"/>
    </location>
</feature>
<keyword evidence="1" id="KW-1133">Transmembrane helix</keyword>
<keyword evidence="1" id="KW-0472">Membrane</keyword>
<evidence type="ECO:0000313" key="2">
    <source>
        <dbReference type="EMBL" id="CAJ0599206.1"/>
    </source>
</evidence>
<dbReference type="PANTHER" id="PTHR33444">
    <property type="entry name" value="SI:DKEY-19B23.12-RELATED"/>
    <property type="match status" value="1"/>
</dbReference>
<keyword evidence="1" id="KW-0812">Transmembrane</keyword>
<proteinExistence type="predicted"/>
<dbReference type="PANTHER" id="PTHR33444:SF2">
    <property type="entry name" value="MARVEL DOMAIN-CONTAINING PROTEIN"/>
    <property type="match status" value="1"/>
</dbReference>
<evidence type="ECO:0000256" key="1">
    <source>
        <dbReference type="SAM" id="Phobius"/>
    </source>
</evidence>
<name>A0AA36GVM7_CYLNA</name>
<gene>
    <name evidence="2" type="ORF">CYNAS_LOCUS11189</name>
</gene>